<organism evidence="1 2">
    <name type="scientific">Camelus bactrianus</name>
    <name type="common">Bactrian camel</name>
    <dbReference type="NCBI Taxonomy" id="9837"/>
    <lineage>
        <taxon>Eukaryota</taxon>
        <taxon>Metazoa</taxon>
        <taxon>Chordata</taxon>
        <taxon>Craniata</taxon>
        <taxon>Vertebrata</taxon>
        <taxon>Euteleostomi</taxon>
        <taxon>Mammalia</taxon>
        <taxon>Eutheria</taxon>
        <taxon>Laurasiatheria</taxon>
        <taxon>Artiodactyla</taxon>
        <taxon>Tylopoda</taxon>
        <taxon>Camelidae</taxon>
        <taxon>Camelus</taxon>
    </lineage>
</organism>
<evidence type="ECO:0000313" key="2">
    <source>
        <dbReference type="RefSeq" id="XP_074224876.1"/>
    </source>
</evidence>
<dbReference type="RefSeq" id="XP_074224876.1">
    <property type="nucleotide sequence ID" value="XM_074368775.1"/>
</dbReference>
<gene>
    <name evidence="2" type="primary">LOC141578397</name>
</gene>
<reference evidence="2" key="1">
    <citation type="submission" date="2025-08" db="UniProtKB">
        <authorList>
            <consortium name="RefSeq"/>
        </authorList>
    </citation>
    <scope>IDENTIFICATION</scope>
    <source>
        <tissue evidence="2">Blood</tissue>
    </source>
</reference>
<accession>A0AC58QRH0</accession>
<evidence type="ECO:0000313" key="1">
    <source>
        <dbReference type="Proteomes" id="UP001732780"/>
    </source>
</evidence>
<protein>
    <submittedName>
        <fullName evidence="2">Uncharacterized protein LOC141578397</fullName>
    </submittedName>
</protein>
<sequence length="479" mass="51724">MSRMAPRGGFLDSPVLLLQEGAPEPETEREDTRPEANVADEGAPEEPTEDETLTSALAADQPDVSGDTWPLSSGQEEDVESPDEEEGAPEPETEREDTRPEANVADEGAPEEPTEDETLTSALAADQPDVSGDTWPLSSGQEEDVESPDEEEGAPEPETEREDTRPEANVADEGAPEEPTEDETLTSALAADQPDVSGDTWPLSSGQEEDVESPDEEEGAPEPETEREDTRPEANVADEGAPEEPTEDETLTSALAADQPDVSGDTWPLSSGQEEDVESPDEEEGAPEPETEREDTRPEANVADEGAPEEPTEDETLTSALAADQPDVSGDTWPLSSGQEEDVESPDEEEGAPEPETEREDTRPEANVADEGAPEEPTEDETLTSALAADQPDVSGDTWPLSSGQEEDVESPDEEEVSTQSESAVEYYTEYFADATEEPAVQEKITFDEGILMFILLFCSFCVIFIVLYKSTLDEIWRG</sequence>
<keyword evidence="1" id="KW-1185">Reference proteome</keyword>
<name>A0AC58QRH0_CAMBA</name>
<proteinExistence type="predicted"/>
<dbReference type="Proteomes" id="UP001732780">
    <property type="component" value="Chromosome 8"/>
</dbReference>